<dbReference type="GeneID" id="20079280"/>
<proteinExistence type="predicted"/>
<evidence type="ECO:0000313" key="2">
    <source>
        <dbReference type="EMBL" id="ETW07801.1"/>
    </source>
</evidence>
<dbReference type="PANTHER" id="PTHR43550:SF3">
    <property type="entry name" value="3-KETODIHYDROSPHINGOSINE REDUCTASE"/>
    <property type="match status" value="1"/>
</dbReference>
<dbReference type="VEuPathDB" id="FungiDB:H310_02230"/>
<dbReference type="AlphaFoldDB" id="A0A024UMX4"/>
<dbReference type="Pfam" id="PF00106">
    <property type="entry name" value="adh_short"/>
    <property type="match status" value="1"/>
</dbReference>
<dbReference type="eggNOG" id="KOG1210">
    <property type="taxonomic scope" value="Eukaryota"/>
</dbReference>
<feature type="transmembrane region" description="Helical" evidence="1">
    <location>
        <begin position="269"/>
        <end position="286"/>
    </location>
</feature>
<feature type="transmembrane region" description="Helical" evidence="1">
    <location>
        <begin position="6"/>
        <end position="30"/>
    </location>
</feature>
<dbReference type="OrthoDB" id="37659at2759"/>
<sequence length="306" mass="33047">MSADTAYLVAFIVLAVPLGATVALTIISAVPPRRPLDFRGKHVLVTGGSEGLGRAIALQLVASGADVTIVARRAEVLQRVVDEVATLNSPYHGHIFYQVADVTDVDAIESAIARAHEVVGPIDILFPNAGKSLVGYVKENPIEIFRETMELNFFGTINTVNAVLPSMLERRKGCICFITSAAALTSYIGLSAYSPTKYAHGSVGFEFENLTKPAECKALEATEKLFQPEEVATSILKDLKNGVYNMYCGDFGIALLGVLSGGMSPRKNTALDMLLFPFAVVVAFVVRRGWDLHVKRGYVHPDSKFV</sequence>
<keyword evidence="1" id="KW-0472">Membrane</keyword>
<dbReference type="InterPro" id="IPR036291">
    <property type="entry name" value="NAD(P)-bd_dom_sf"/>
</dbReference>
<protein>
    <recommendedName>
        <fullName evidence="3">3-dehydrosphinganine reductase</fullName>
    </recommendedName>
</protein>
<dbReference type="Gene3D" id="3.40.50.720">
    <property type="entry name" value="NAD(P)-binding Rossmann-like Domain"/>
    <property type="match status" value="1"/>
</dbReference>
<evidence type="ECO:0000256" key="1">
    <source>
        <dbReference type="SAM" id="Phobius"/>
    </source>
</evidence>
<dbReference type="SUPFAM" id="SSF51735">
    <property type="entry name" value="NAD(P)-binding Rossmann-fold domains"/>
    <property type="match status" value="1"/>
</dbReference>
<gene>
    <name evidence="2" type="ORF">H310_02230</name>
</gene>
<dbReference type="STRING" id="157072.A0A024UMX4"/>
<name>A0A024UMX4_9STRA</name>
<dbReference type="InterPro" id="IPR002347">
    <property type="entry name" value="SDR_fam"/>
</dbReference>
<dbReference type="EMBL" id="KI913954">
    <property type="protein sequence ID" value="ETW07801.1"/>
    <property type="molecule type" value="Genomic_DNA"/>
</dbReference>
<accession>A0A024UMX4</accession>
<organism evidence="2">
    <name type="scientific">Aphanomyces invadans</name>
    <dbReference type="NCBI Taxonomy" id="157072"/>
    <lineage>
        <taxon>Eukaryota</taxon>
        <taxon>Sar</taxon>
        <taxon>Stramenopiles</taxon>
        <taxon>Oomycota</taxon>
        <taxon>Saprolegniomycetes</taxon>
        <taxon>Saprolegniales</taxon>
        <taxon>Verrucalvaceae</taxon>
        <taxon>Aphanomyces</taxon>
    </lineage>
</organism>
<reference evidence="2" key="1">
    <citation type="submission" date="2013-12" db="EMBL/GenBank/DDBJ databases">
        <title>The Genome Sequence of Aphanomyces invadans NJM9701.</title>
        <authorList>
            <consortium name="The Broad Institute Genomics Platform"/>
            <person name="Russ C."/>
            <person name="Tyler B."/>
            <person name="van West P."/>
            <person name="Dieguez-Uribeondo J."/>
            <person name="Young S.K."/>
            <person name="Zeng Q."/>
            <person name="Gargeya S."/>
            <person name="Fitzgerald M."/>
            <person name="Abouelleil A."/>
            <person name="Alvarado L."/>
            <person name="Chapman S.B."/>
            <person name="Gainer-Dewar J."/>
            <person name="Goldberg J."/>
            <person name="Griggs A."/>
            <person name="Gujja S."/>
            <person name="Hansen M."/>
            <person name="Howarth C."/>
            <person name="Imamovic A."/>
            <person name="Ireland A."/>
            <person name="Larimer J."/>
            <person name="McCowan C."/>
            <person name="Murphy C."/>
            <person name="Pearson M."/>
            <person name="Poon T.W."/>
            <person name="Priest M."/>
            <person name="Roberts A."/>
            <person name="Saif S."/>
            <person name="Shea T."/>
            <person name="Sykes S."/>
            <person name="Wortman J."/>
            <person name="Nusbaum C."/>
            <person name="Birren B."/>
        </authorList>
    </citation>
    <scope>NUCLEOTIDE SEQUENCE [LARGE SCALE GENOMIC DNA]</scope>
    <source>
        <strain evidence="2">NJM9701</strain>
    </source>
</reference>
<dbReference type="RefSeq" id="XP_008863894.1">
    <property type="nucleotide sequence ID" value="XM_008865672.1"/>
</dbReference>
<dbReference type="PANTHER" id="PTHR43550">
    <property type="entry name" value="3-KETODIHYDROSPHINGOSINE REDUCTASE"/>
    <property type="match status" value="1"/>
</dbReference>
<dbReference type="PRINTS" id="PR00081">
    <property type="entry name" value="GDHRDH"/>
</dbReference>
<evidence type="ECO:0008006" key="3">
    <source>
        <dbReference type="Google" id="ProtNLM"/>
    </source>
</evidence>
<keyword evidence="1" id="KW-1133">Transmembrane helix</keyword>
<keyword evidence="1" id="KW-0812">Transmembrane</keyword>